<protein>
    <submittedName>
        <fullName evidence="2">Uncharacterized protein</fullName>
    </submittedName>
</protein>
<feature type="transmembrane region" description="Helical" evidence="1">
    <location>
        <begin position="168"/>
        <end position="186"/>
    </location>
</feature>
<keyword evidence="1" id="KW-0472">Membrane</keyword>
<name>G0NZN7_CAEBE</name>
<feature type="transmembrane region" description="Helical" evidence="1">
    <location>
        <begin position="198"/>
        <end position="222"/>
    </location>
</feature>
<feature type="transmembrane region" description="Helical" evidence="1">
    <location>
        <begin position="130"/>
        <end position="156"/>
    </location>
</feature>
<reference evidence="3" key="1">
    <citation type="submission" date="2011-07" db="EMBL/GenBank/DDBJ databases">
        <authorList>
            <consortium name="Caenorhabditis brenneri Sequencing and Analysis Consortium"/>
            <person name="Wilson R.K."/>
        </authorList>
    </citation>
    <scope>NUCLEOTIDE SEQUENCE [LARGE SCALE GENOMIC DNA]</scope>
    <source>
        <strain evidence="3">PB2801</strain>
    </source>
</reference>
<feature type="transmembrane region" description="Helical" evidence="1">
    <location>
        <begin position="56"/>
        <end position="78"/>
    </location>
</feature>
<evidence type="ECO:0000313" key="3">
    <source>
        <dbReference type="Proteomes" id="UP000008068"/>
    </source>
</evidence>
<dbReference type="AlphaFoldDB" id="G0NZN7"/>
<evidence type="ECO:0000256" key="1">
    <source>
        <dbReference type="SAM" id="Phobius"/>
    </source>
</evidence>
<keyword evidence="1" id="KW-0812">Transmembrane</keyword>
<dbReference type="HOGENOM" id="CLU_058690_0_0_1"/>
<feature type="transmembrane region" description="Helical" evidence="1">
    <location>
        <begin position="237"/>
        <end position="256"/>
    </location>
</feature>
<dbReference type="InParanoid" id="G0NZN7"/>
<gene>
    <name evidence="2" type="ORF">CAEBREN_09062</name>
</gene>
<dbReference type="Proteomes" id="UP000008068">
    <property type="component" value="Unassembled WGS sequence"/>
</dbReference>
<proteinExistence type="predicted"/>
<keyword evidence="1" id="KW-1133">Transmembrane helix</keyword>
<feature type="transmembrane region" description="Helical" evidence="1">
    <location>
        <begin position="98"/>
        <end position="118"/>
    </location>
</feature>
<accession>G0NZN7</accession>
<keyword evidence="3" id="KW-1185">Reference proteome</keyword>
<sequence>MNIQLFEREENDSFTWKVEAHQFVRNFNESKFHLSFPLLCIIMYLFKIAKKSDFSSLSIFHSIMYFSTFLSVFCFSVANLEMPVVALNIAYFLAHIPIYLNSLFALAILSFHLISMVFEVNHSFVIDKKLLITVGSAIIGIGKFWFRNALIILIIYGSKAEFDLFETGLLFLTVLLLAIVVILFKLKMITITKPHVTIAINSFVYILFLFLSHLATIVLVVFEPGISFTFGGYASNVYYLPFLWIFSIYIVEFRMVQDYIKKNEKSCEVPEFQLAYLTVE</sequence>
<dbReference type="EMBL" id="GL379991">
    <property type="protein sequence ID" value="EGT41270.1"/>
    <property type="molecule type" value="Genomic_DNA"/>
</dbReference>
<evidence type="ECO:0000313" key="2">
    <source>
        <dbReference type="EMBL" id="EGT41270.1"/>
    </source>
</evidence>
<organism evidence="3">
    <name type="scientific">Caenorhabditis brenneri</name>
    <name type="common">Nematode worm</name>
    <dbReference type="NCBI Taxonomy" id="135651"/>
    <lineage>
        <taxon>Eukaryota</taxon>
        <taxon>Metazoa</taxon>
        <taxon>Ecdysozoa</taxon>
        <taxon>Nematoda</taxon>
        <taxon>Chromadorea</taxon>
        <taxon>Rhabditida</taxon>
        <taxon>Rhabditina</taxon>
        <taxon>Rhabditomorpha</taxon>
        <taxon>Rhabditoidea</taxon>
        <taxon>Rhabditidae</taxon>
        <taxon>Peloderinae</taxon>
        <taxon>Caenorhabditis</taxon>
    </lineage>
</organism>